<name>A0A4Y2AQF0_ARAVE</name>
<gene>
    <name evidence="2" type="ORF">AVEN_195240_1</name>
</gene>
<keyword evidence="1" id="KW-1133">Transmembrane helix</keyword>
<dbReference type="EMBL" id="BGPR01081239">
    <property type="protein sequence ID" value="GBL82141.1"/>
    <property type="molecule type" value="Genomic_DNA"/>
</dbReference>
<reference evidence="2 3" key="1">
    <citation type="journal article" date="2019" name="Sci. Rep.">
        <title>Orb-weaving spider Araneus ventricosus genome elucidates the spidroin gene catalogue.</title>
        <authorList>
            <person name="Kono N."/>
            <person name="Nakamura H."/>
            <person name="Ohtoshi R."/>
            <person name="Moran D.A.P."/>
            <person name="Shinohara A."/>
            <person name="Yoshida Y."/>
            <person name="Fujiwara M."/>
            <person name="Mori M."/>
            <person name="Tomita M."/>
            <person name="Arakawa K."/>
        </authorList>
    </citation>
    <scope>NUCLEOTIDE SEQUENCE [LARGE SCALE GENOMIC DNA]</scope>
</reference>
<evidence type="ECO:0000256" key="1">
    <source>
        <dbReference type="SAM" id="Phobius"/>
    </source>
</evidence>
<keyword evidence="1" id="KW-0472">Membrane</keyword>
<accession>A0A4Y2AQF0</accession>
<keyword evidence="1" id="KW-0812">Transmembrane</keyword>
<sequence length="142" mass="16669">MYGQIAAFAFSKAVLIVMFDIVFDLAFYWGVEERGLSISLKLGEGRQASTMYKTRIFTIFKKKTWHFSDVQKASEFKTDVRSARSRQKLYEAPTYRVINKDNLLRNDTNKVYQQIFEDDRLMLRLYCRHNNGLLSTGSPQKF</sequence>
<evidence type="ECO:0000313" key="2">
    <source>
        <dbReference type="EMBL" id="GBL82141.1"/>
    </source>
</evidence>
<dbReference type="Proteomes" id="UP000499080">
    <property type="component" value="Unassembled WGS sequence"/>
</dbReference>
<feature type="transmembrane region" description="Helical" evidence="1">
    <location>
        <begin position="6"/>
        <end position="31"/>
    </location>
</feature>
<proteinExistence type="predicted"/>
<keyword evidence="3" id="KW-1185">Reference proteome</keyword>
<protein>
    <submittedName>
        <fullName evidence="2">Uncharacterized protein</fullName>
    </submittedName>
</protein>
<dbReference type="AlphaFoldDB" id="A0A4Y2AQF0"/>
<organism evidence="2 3">
    <name type="scientific">Araneus ventricosus</name>
    <name type="common">Orbweaver spider</name>
    <name type="synonym">Epeira ventricosa</name>
    <dbReference type="NCBI Taxonomy" id="182803"/>
    <lineage>
        <taxon>Eukaryota</taxon>
        <taxon>Metazoa</taxon>
        <taxon>Ecdysozoa</taxon>
        <taxon>Arthropoda</taxon>
        <taxon>Chelicerata</taxon>
        <taxon>Arachnida</taxon>
        <taxon>Araneae</taxon>
        <taxon>Araneomorphae</taxon>
        <taxon>Entelegynae</taxon>
        <taxon>Araneoidea</taxon>
        <taxon>Araneidae</taxon>
        <taxon>Araneus</taxon>
    </lineage>
</organism>
<comment type="caution">
    <text evidence="2">The sequence shown here is derived from an EMBL/GenBank/DDBJ whole genome shotgun (WGS) entry which is preliminary data.</text>
</comment>
<evidence type="ECO:0000313" key="3">
    <source>
        <dbReference type="Proteomes" id="UP000499080"/>
    </source>
</evidence>